<dbReference type="Proteomes" id="UP000265618">
    <property type="component" value="Unassembled WGS sequence"/>
</dbReference>
<comment type="caution">
    <text evidence="3">The sequence shown here is derived from an EMBL/GenBank/DDBJ whole genome shotgun (WGS) entry which is preliminary data.</text>
</comment>
<dbReference type="GO" id="GO:0005871">
    <property type="term" value="C:kinesin complex"/>
    <property type="evidence" value="ECO:0007669"/>
    <property type="project" value="TreeGrafter"/>
</dbReference>
<dbReference type="SUPFAM" id="SSF52540">
    <property type="entry name" value="P-loop containing nucleoside triphosphate hydrolases"/>
    <property type="match status" value="1"/>
</dbReference>
<evidence type="ECO:0000313" key="4">
    <source>
        <dbReference type="Proteomes" id="UP000265618"/>
    </source>
</evidence>
<dbReference type="InterPro" id="IPR001752">
    <property type="entry name" value="Kinesin_motor_dom"/>
</dbReference>
<dbReference type="GO" id="GO:0016887">
    <property type="term" value="F:ATP hydrolysis activity"/>
    <property type="evidence" value="ECO:0007669"/>
    <property type="project" value="TreeGrafter"/>
</dbReference>
<dbReference type="PANTHER" id="PTHR24115">
    <property type="entry name" value="KINESIN-RELATED"/>
    <property type="match status" value="1"/>
</dbReference>
<accession>A0A9K3D5D8</accession>
<evidence type="ECO:0000259" key="2">
    <source>
        <dbReference type="PROSITE" id="PS50067"/>
    </source>
</evidence>
<proteinExistence type="inferred from homology"/>
<dbReference type="Pfam" id="PF00225">
    <property type="entry name" value="Kinesin"/>
    <property type="match status" value="1"/>
</dbReference>
<comment type="caution">
    <text evidence="1">Lacks conserved residue(s) required for the propagation of feature annotation.</text>
</comment>
<evidence type="ECO:0000313" key="3">
    <source>
        <dbReference type="EMBL" id="GIQ88372.1"/>
    </source>
</evidence>
<feature type="domain" description="Kinesin motor" evidence="2">
    <location>
        <begin position="1"/>
        <end position="168"/>
    </location>
</feature>
<dbReference type="AlphaFoldDB" id="A0A9K3D5D8"/>
<dbReference type="InterPro" id="IPR027417">
    <property type="entry name" value="P-loop_NTPase"/>
</dbReference>
<dbReference type="InterPro" id="IPR027640">
    <property type="entry name" value="Kinesin-like_fam"/>
</dbReference>
<gene>
    <name evidence="3" type="ORF">KIPB_010608</name>
</gene>
<dbReference type="GO" id="GO:0008574">
    <property type="term" value="F:plus-end-directed microtubule motor activity"/>
    <property type="evidence" value="ECO:0007669"/>
    <property type="project" value="TreeGrafter"/>
</dbReference>
<dbReference type="GO" id="GO:0030705">
    <property type="term" value="P:cytoskeleton-dependent intracellular transport"/>
    <property type="evidence" value="ECO:0007669"/>
    <property type="project" value="TreeGrafter"/>
</dbReference>
<dbReference type="EMBL" id="BDIP01004010">
    <property type="protein sequence ID" value="GIQ88372.1"/>
    <property type="molecule type" value="Genomic_DNA"/>
</dbReference>
<dbReference type="PROSITE" id="PS50067">
    <property type="entry name" value="KINESIN_MOTOR_2"/>
    <property type="match status" value="1"/>
</dbReference>
<protein>
    <submittedName>
        <fullName evidence="3">Kinesin-like protein KIFC3</fullName>
    </submittedName>
</protein>
<reference evidence="3 4" key="1">
    <citation type="journal article" date="2018" name="PLoS ONE">
        <title>The draft genome of Kipferlia bialata reveals reductive genome evolution in fornicate parasites.</title>
        <authorList>
            <person name="Tanifuji G."/>
            <person name="Takabayashi S."/>
            <person name="Kume K."/>
            <person name="Takagi M."/>
            <person name="Nakayama T."/>
            <person name="Kamikawa R."/>
            <person name="Inagaki Y."/>
            <person name="Hashimoto T."/>
        </authorList>
    </citation>
    <scope>NUCLEOTIDE SEQUENCE [LARGE SCALE GENOMIC DNA]</scope>
    <source>
        <strain evidence="3">NY0173</strain>
    </source>
</reference>
<sequence length="200" mass="22704">EILSFISRVEERTTRATDMNDTSSRTHCVVHIRLWRFNKNTGKIRASTFNFLDLAGAERIAEAHKEIKKIMEAPIAERKNLYDGMMNNYTLHIMGDVVDSILARMKRGKATDHRSQSFRWCALTRMLAGTLCPERAAITSMLVTVSQAPFNSQPTKDALIFGGKIARIRMQAKPHKAVKRAVFVREIKQRLATSLSTLSR</sequence>
<dbReference type="GO" id="GO:0007018">
    <property type="term" value="P:microtubule-based movement"/>
    <property type="evidence" value="ECO:0007669"/>
    <property type="project" value="InterPro"/>
</dbReference>
<dbReference type="PRINTS" id="PR00380">
    <property type="entry name" value="KINESINHEAVY"/>
</dbReference>
<organism evidence="3 4">
    <name type="scientific">Kipferlia bialata</name>
    <dbReference type="NCBI Taxonomy" id="797122"/>
    <lineage>
        <taxon>Eukaryota</taxon>
        <taxon>Metamonada</taxon>
        <taxon>Carpediemonas-like organisms</taxon>
        <taxon>Kipferlia</taxon>
    </lineage>
</organism>
<dbReference type="OrthoDB" id="3176171at2759"/>
<dbReference type="Gene3D" id="3.40.850.10">
    <property type="entry name" value="Kinesin motor domain"/>
    <property type="match status" value="1"/>
</dbReference>
<dbReference type="InterPro" id="IPR036961">
    <property type="entry name" value="Kinesin_motor_dom_sf"/>
</dbReference>
<evidence type="ECO:0000256" key="1">
    <source>
        <dbReference type="PROSITE-ProRule" id="PRU00283"/>
    </source>
</evidence>
<feature type="non-terminal residue" evidence="3">
    <location>
        <position position="1"/>
    </location>
</feature>
<dbReference type="GO" id="GO:0005874">
    <property type="term" value="C:microtubule"/>
    <property type="evidence" value="ECO:0007669"/>
    <property type="project" value="TreeGrafter"/>
</dbReference>
<dbReference type="PANTHER" id="PTHR24115:SF9">
    <property type="entry name" value="KINESIN HEAVY CHAIN"/>
    <property type="match status" value="1"/>
</dbReference>
<dbReference type="GO" id="GO:0008017">
    <property type="term" value="F:microtubule binding"/>
    <property type="evidence" value="ECO:0007669"/>
    <property type="project" value="InterPro"/>
</dbReference>
<name>A0A9K3D5D8_9EUKA</name>
<dbReference type="GO" id="GO:0005524">
    <property type="term" value="F:ATP binding"/>
    <property type="evidence" value="ECO:0007669"/>
    <property type="project" value="InterPro"/>
</dbReference>
<comment type="similarity">
    <text evidence="1">Belongs to the TRAFAC class myosin-kinesin ATPase superfamily. Kinesin family.</text>
</comment>
<keyword evidence="4" id="KW-1185">Reference proteome</keyword>